<evidence type="ECO:0000313" key="3">
    <source>
        <dbReference type="Proteomes" id="UP000601223"/>
    </source>
</evidence>
<reference evidence="2 3" key="1">
    <citation type="submission" date="2021-01" db="EMBL/GenBank/DDBJ databases">
        <title>Whole genome shotgun sequence of Catellatospora bangladeshensis NBRC 107357.</title>
        <authorList>
            <person name="Komaki H."/>
            <person name="Tamura T."/>
        </authorList>
    </citation>
    <scope>NUCLEOTIDE SEQUENCE [LARGE SCALE GENOMIC DNA]</scope>
    <source>
        <strain evidence="2 3">NBRC 107357</strain>
    </source>
</reference>
<feature type="chain" id="PRO_5038459405" evidence="1">
    <location>
        <begin position="37"/>
        <end position="266"/>
    </location>
</feature>
<protein>
    <submittedName>
        <fullName evidence="2">Uncharacterized protein</fullName>
    </submittedName>
</protein>
<comment type="caution">
    <text evidence="2">The sequence shown here is derived from an EMBL/GenBank/DDBJ whole genome shotgun (WGS) entry which is preliminary data.</text>
</comment>
<proteinExistence type="predicted"/>
<accession>A0A8J3NGU9</accession>
<organism evidence="2 3">
    <name type="scientific">Catellatospora bangladeshensis</name>
    <dbReference type="NCBI Taxonomy" id="310355"/>
    <lineage>
        <taxon>Bacteria</taxon>
        <taxon>Bacillati</taxon>
        <taxon>Actinomycetota</taxon>
        <taxon>Actinomycetes</taxon>
        <taxon>Micromonosporales</taxon>
        <taxon>Micromonosporaceae</taxon>
        <taxon>Catellatospora</taxon>
    </lineage>
</organism>
<feature type="signal peptide" evidence="1">
    <location>
        <begin position="1"/>
        <end position="36"/>
    </location>
</feature>
<dbReference type="EMBL" id="BONF01000010">
    <property type="protein sequence ID" value="GIF80740.1"/>
    <property type="molecule type" value="Genomic_DNA"/>
</dbReference>
<evidence type="ECO:0000256" key="1">
    <source>
        <dbReference type="SAM" id="SignalP"/>
    </source>
</evidence>
<dbReference type="InterPro" id="IPR006311">
    <property type="entry name" value="TAT_signal"/>
</dbReference>
<keyword evidence="1" id="KW-0732">Signal</keyword>
<evidence type="ECO:0000313" key="2">
    <source>
        <dbReference type="EMBL" id="GIF80740.1"/>
    </source>
</evidence>
<sequence length="266" mass="28076">MNRRRTLARRTTGTAAAMFLLAAAALAGPTTAPASAGPLPCLAPASATLYDAGAVLKWQLATYRVTTRSNFWSVVATRGSQGYDSDIVLFSLEGCAIGESRQGDFIPSDWVAFDNNSGRLPAGAYATRVLGHPGETNPVKYNVQFVEGGRTLSTSTPAVDQPIGASYLDWIVDIRDVYLSNTATYTFTATGGFSSLQLLGSSSTEPATWARTPGTAVASASTPVYDLDTPQTATLTFRPAQSGWYGALFVRNGWWGAPVSVRVSAS</sequence>
<dbReference type="Proteomes" id="UP000601223">
    <property type="component" value="Unassembled WGS sequence"/>
</dbReference>
<dbReference type="PROSITE" id="PS51318">
    <property type="entry name" value="TAT"/>
    <property type="match status" value="1"/>
</dbReference>
<dbReference type="RefSeq" id="WP_203744625.1">
    <property type="nucleotide sequence ID" value="NZ_BONF01000010.1"/>
</dbReference>
<dbReference type="AlphaFoldDB" id="A0A8J3NGU9"/>
<name>A0A8J3NGU9_9ACTN</name>
<keyword evidence="3" id="KW-1185">Reference proteome</keyword>
<gene>
    <name evidence="2" type="ORF">Cba03nite_20890</name>
</gene>